<dbReference type="AlphaFoldDB" id="A0A6A5TYF2"/>
<sequence>MRITSDREKGVRMFHFVTVERPGALEEKTKRKMIRQHAIRNGIQNKKNELVRRKENFVTEEIDTCTGKPVRHNQRTDTVSLVKTLSGSRLDPFNTLPGDGEQLRMLMGHKATSPTEPAFCVKEAREVYLKGTDHIFKNTSSDPDFFHALSLVLTLAAKRNIPKLQFLQYKGATLRDLTMRMSHTEMIPSLSTLTAMLLVIGYEYRTDGTSAESIGLHVRAVQDVLKLLETNNFNIVDHNDYRTHNCSSAKYEVEDLSKFRDLSAPSGFFTLIPSGSNFGLILNDVNALCAMIDSYCAFGKLPTQELSIEDHQWTLTSRTVDLLDAARKHGPKDSIHEACIIATLLCLYKLSTGVWEGCFIPEYLTTQIMGLVSQARDDSRWEAQHDLLLWLLFVGGALSKRIANRKRAMSLFLIDFHEVLNGIYGDCEQLGVFLKRFIWCGTSMDEPVRQFWDELRRYRQTLESNPPKIF</sequence>
<proteinExistence type="predicted"/>
<dbReference type="PANTHER" id="PTHR37540:SF5">
    <property type="entry name" value="TRANSCRIPTION FACTOR DOMAIN-CONTAINING PROTEIN"/>
    <property type="match status" value="1"/>
</dbReference>
<gene>
    <name evidence="1" type="ORF">CC80DRAFT_592728</name>
</gene>
<evidence type="ECO:0000313" key="1">
    <source>
        <dbReference type="EMBL" id="KAF1957468.1"/>
    </source>
</evidence>
<dbReference type="OrthoDB" id="2130169at2759"/>
<dbReference type="PANTHER" id="PTHR37540">
    <property type="entry name" value="TRANSCRIPTION FACTOR (ACR-2), PUTATIVE-RELATED-RELATED"/>
    <property type="match status" value="1"/>
</dbReference>
<reference evidence="1" key="1">
    <citation type="journal article" date="2020" name="Stud. Mycol.">
        <title>101 Dothideomycetes genomes: a test case for predicting lifestyles and emergence of pathogens.</title>
        <authorList>
            <person name="Haridas S."/>
            <person name="Albert R."/>
            <person name="Binder M."/>
            <person name="Bloem J."/>
            <person name="Labutti K."/>
            <person name="Salamov A."/>
            <person name="Andreopoulos B."/>
            <person name="Baker S."/>
            <person name="Barry K."/>
            <person name="Bills G."/>
            <person name="Bluhm B."/>
            <person name="Cannon C."/>
            <person name="Castanera R."/>
            <person name="Culley D."/>
            <person name="Daum C."/>
            <person name="Ezra D."/>
            <person name="Gonzalez J."/>
            <person name="Henrissat B."/>
            <person name="Kuo A."/>
            <person name="Liang C."/>
            <person name="Lipzen A."/>
            <person name="Lutzoni F."/>
            <person name="Magnuson J."/>
            <person name="Mondo S."/>
            <person name="Nolan M."/>
            <person name="Ohm R."/>
            <person name="Pangilinan J."/>
            <person name="Park H.-J."/>
            <person name="Ramirez L."/>
            <person name="Alfaro M."/>
            <person name="Sun H."/>
            <person name="Tritt A."/>
            <person name="Yoshinaga Y."/>
            <person name="Zwiers L.-H."/>
            <person name="Turgeon B."/>
            <person name="Goodwin S."/>
            <person name="Spatafora J."/>
            <person name="Crous P."/>
            <person name="Grigoriev I."/>
        </authorList>
    </citation>
    <scope>NUCLEOTIDE SEQUENCE</scope>
    <source>
        <strain evidence="1">CBS 675.92</strain>
    </source>
</reference>
<name>A0A6A5TYF2_9PLEO</name>
<evidence type="ECO:0000313" key="2">
    <source>
        <dbReference type="Proteomes" id="UP000800035"/>
    </source>
</evidence>
<keyword evidence="2" id="KW-1185">Reference proteome</keyword>
<dbReference type="EMBL" id="ML976989">
    <property type="protein sequence ID" value="KAF1957468.1"/>
    <property type="molecule type" value="Genomic_DNA"/>
</dbReference>
<organism evidence="1 2">
    <name type="scientific">Byssothecium circinans</name>
    <dbReference type="NCBI Taxonomy" id="147558"/>
    <lineage>
        <taxon>Eukaryota</taxon>
        <taxon>Fungi</taxon>
        <taxon>Dikarya</taxon>
        <taxon>Ascomycota</taxon>
        <taxon>Pezizomycotina</taxon>
        <taxon>Dothideomycetes</taxon>
        <taxon>Pleosporomycetidae</taxon>
        <taxon>Pleosporales</taxon>
        <taxon>Massarineae</taxon>
        <taxon>Massarinaceae</taxon>
        <taxon>Byssothecium</taxon>
    </lineage>
</organism>
<protein>
    <submittedName>
        <fullName evidence="1">Uncharacterized protein</fullName>
    </submittedName>
</protein>
<accession>A0A6A5TYF2</accession>
<dbReference type="Proteomes" id="UP000800035">
    <property type="component" value="Unassembled WGS sequence"/>
</dbReference>